<reference evidence="1 3" key="2">
    <citation type="submission" date="2018-11" db="EMBL/GenBank/DDBJ databases">
        <authorList>
            <consortium name="Pathogen Informatics"/>
        </authorList>
    </citation>
    <scope>NUCLEOTIDE SEQUENCE [LARGE SCALE GENOMIC DNA]</scope>
</reference>
<evidence type="ECO:0000313" key="2">
    <source>
        <dbReference type="Proteomes" id="UP000038040"/>
    </source>
</evidence>
<proteinExistence type="predicted"/>
<reference evidence="4" key="1">
    <citation type="submission" date="2017-02" db="UniProtKB">
        <authorList>
            <consortium name="WormBaseParasite"/>
        </authorList>
    </citation>
    <scope>IDENTIFICATION</scope>
</reference>
<dbReference type="WBParaSite" id="DME_0001016901-mRNA-1">
    <property type="protein sequence ID" value="DME_0001016901-mRNA-1"/>
    <property type="gene ID" value="DME_0001016901"/>
</dbReference>
<dbReference type="OrthoDB" id="5862950at2759"/>
<dbReference type="AlphaFoldDB" id="A0A0N4UQ93"/>
<keyword evidence="3" id="KW-1185">Reference proteome</keyword>
<evidence type="ECO:0000313" key="4">
    <source>
        <dbReference type="WBParaSite" id="DME_0001016901-mRNA-1"/>
    </source>
</evidence>
<dbReference type="EMBL" id="UYYG01001257">
    <property type="protein sequence ID" value="VDN60874.1"/>
    <property type="molecule type" value="Genomic_DNA"/>
</dbReference>
<sequence>MDYGDTKRRVEQEIYEHHVTELIKTVPYPSRRSSIEKKIITEKKISCGEQKSPPDYKTTLKYLQGDISSLAADTSDRRYRKFDQSIGRDKSLPHDSDVSISFRETNGITPTLSKSITNVDSYGYDVHEIHTSEGGARIVQTHGSGLIHNHGSPIEQRDRSISEQKVIGDESFEQRTTLVQERAALKSADSKEVGFLASSRPTVSGIPSTITPGVYTVPTPTTAKNGSWRQISESFSKLRSDASLMTGGTDRSLHRAQKSSSCRQRFAKFGQKIINRTRYLIKQSLFAI</sequence>
<dbReference type="Proteomes" id="UP000038040">
    <property type="component" value="Unplaced"/>
</dbReference>
<dbReference type="Proteomes" id="UP000274756">
    <property type="component" value="Unassembled WGS sequence"/>
</dbReference>
<gene>
    <name evidence="1" type="ORF">DME_LOCUS10847</name>
</gene>
<evidence type="ECO:0000313" key="3">
    <source>
        <dbReference type="Proteomes" id="UP000274756"/>
    </source>
</evidence>
<evidence type="ECO:0000313" key="1">
    <source>
        <dbReference type="EMBL" id="VDN60874.1"/>
    </source>
</evidence>
<name>A0A0N4UQ93_DRAME</name>
<organism evidence="2 4">
    <name type="scientific">Dracunculus medinensis</name>
    <name type="common">Guinea worm</name>
    <dbReference type="NCBI Taxonomy" id="318479"/>
    <lineage>
        <taxon>Eukaryota</taxon>
        <taxon>Metazoa</taxon>
        <taxon>Ecdysozoa</taxon>
        <taxon>Nematoda</taxon>
        <taxon>Chromadorea</taxon>
        <taxon>Rhabditida</taxon>
        <taxon>Spirurina</taxon>
        <taxon>Dracunculoidea</taxon>
        <taxon>Dracunculidae</taxon>
        <taxon>Dracunculus</taxon>
    </lineage>
</organism>
<accession>A0A0N4UQ93</accession>
<protein>
    <submittedName>
        <fullName evidence="1 4">Uncharacterized protein</fullName>
    </submittedName>
</protein>